<comment type="subunit">
    <text evidence="3">Interacts with GyrB.</text>
</comment>
<dbReference type="SUPFAM" id="SSF57716">
    <property type="entry name" value="Glucocorticoid receptor-like (DNA-binding domain)"/>
    <property type="match status" value="1"/>
</dbReference>
<evidence type="ECO:0000256" key="3">
    <source>
        <dbReference type="HAMAP-Rule" id="MF_00649"/>
    </source>
</evidence>
<dbReference type="InterPro" id="IPR005584">
    <property type="entry name" value="DNA_gyrase_inhibitor_YacG"/>
</dbReference>
<dbReference type="HAMAP" id="MF_00649">
    <property type="entry name" value="DNA_gyrase_inhibitor_YacG"/>
    <property type="match status" value="1"/>
</dbReference>
<comment type="function">
    <text evidence="3">Inhibits all the catalytic activities of DNA gyrase by preventing its interaction with DNA. Acts by binding directly to the C-terminal domain of GyrB, which probably disrupts DNA binding by the gyrase.</text>
</comment>
<feature type="binding site" evidence="3">
    <location>
        <position position="11"/>
    </location>
    <ligand>
        <name>Zn(2+)</name>
        <dbReference type="ChEBI" id="CHEBI:29105"/>
    </ligand>
</feature>
<dbReference type="Proteomes" id="UP000319557">
    <property type="component" value="Chromosome"/>
</dbReference>
<name>A0A517LXR5_9BACT</name>
<dbReference type="GO" id="GO:0008270">
    <property type="term" value="F:zinc ion binding"/>
    <property type="evidence" value="ECO:0007669"/>
    <property type="project" value="UniProtKB-UniRule"/>
</dbReference>
<protein>
    <recommendedName>
        <fullName evidence="3">DNA gyrase inhibitor YacG</fullName>
    </recommendedName>
</protein>
<evidence type="ECO:0000256" key="2">
    <source>
        <dbReference type="ARBA" id="ARBA00022833"/>
    </source>
</evidence>
<proteinExistence type="inferred from homology"/>
<feature type="region of interest" description="Disordered" evidence="4">
    <location>
        <begin position="45"/>
        <end position="65"/>
    </location>
</feature>
<comment type="similarity">
    <text evidence="3">Belongs to the DNA gyrase inhibitor YacG family.</text>
</comment>
<dbReference type="EMBL" id="CP036261">
    <property type="protein sequence ID" value="QDS87407.1"/>
    <property type="molecule type" value="Genomic_DNA"/>
</dbReference>
<dbReference type="InterPro" id="IPR013088">
    <property type="entry name" value="Znf_NHR/GATA"/>
</dbReference>
<dbReference type="KEGG" id="ruv:EC9_15850"/>
<feature type="binding site" evidence="3">
    <location>
        <position position="14"/>
    </location>
    <ligand>
        <name>Zn(2+)</name>
        <dbReference type="ChEBI" id="CHEBI:29105"/>
    </ligand>
</feature>
<accession>A0A517LXR5</accession>
<evidence type="ECO:0000256" key="4">
    <source>
        <dbReference type="SAM" id="MobiDB-lite"/>
    </source>
</evidence>
<feature type="binding site" evidence="3">
    <location>
        <position position="29"/>
    </location>
    <ligand>
        <name>Zn(2+)</name>
        <dbReference type="ChEBI" id="CHEBI:29105"/>
    </ligand>
</feature>
<dbReference type="AlphaFoldDB" id="A0A517LXR5"/>
<dbReference type="Pfam" id="PF03884">
    <property type="entry name" value="YacG"/>
    <property type="match status" value="1"/>
</dbReference>
<dbReference type="Gene3D" id="3.30.50.10">
    <property type="entry name" value="Erythroid Transcription Factor GATA-1, subunit A"/>
    <property type="match status" value="1"/>
</dbReference>
<sequence>MTPETPQWVSCPTCQTRFVMDETETPPFCCERCQLVDLGRWLDEEHGLPHEGDPGDVPVEYRNEE</sequence>
<evidence type="ECO:0000313" key="6">
    <source>
        <dbReference type="Proteomes" id="UP000319557"/>
    </source>
</evidence>
<dbReference type="PANTHER" id="PTHR36150">
    <property type="entry name" value="DNA GYRASE INHIBITOR YACG"/>
    <property type="match status" value="1"/>
</dbReference>
<gene>
    <name evidence="3 5" type="primary">yacG</name>
    <name evidence="5" type="ORF">EC9_15850</name>
</gene>
<keyword evidence="1 3" id="KW-0479">Metal-binding</keyword>
<evidence type="ECO:0000313" key="5">
    <source>
        <dbReference type="EMBL" id="QDS87407.1"/>
    </source>
</evidence>
<organism evidence="5 6">
    <name type="scientific">Rosistilla ulvae</name>
    <dbReference type="NCBI Taxonomy" id="1930277"/>
    <lineage>
        <taxon>Bacteria</taxon>
        <taxon>Pseudomonadati</taxon>
        <taxon>Planctomycetota</taxon>
        <taxon>Planctomycetia</taxon>
        <taxon>Pirellulales</taxon>
        <taxon>Pirellulaceae</taxon>
        <taxon>Rosistilla</taxon>
    </lineage>
</organism>
<dbReference type="RefSeq" id="WP_145093724.1">
    <property type="nucleotide sequence ID" value="NZ_CP036261.1"/>
</dbReference>
<dbReference type="GO" id="GO:0006355">
    <property type="term" value="P:regulation of DNA-templated transcription"/>
    <property type="evidence" value="ECO:0007669"/>
    <property type="project" value="InterPro"/>
</dbReference>
<dbReference type="GO" id="GO:0008657">
    <property type="term" value="F:DNA topoisomerase type II (double strand cut, ATP-hydrolyzing) inhibitor activity"/>
    <property type="evidence" value="ECO:0007669"/>
    <property type="project" value="UniProtKB-UniRule"/>
</dbReference>
<keyword evidence="6" id="KW-1185">Reference proteome</keyword>
<dbReference type="OrthoDB" id="9809663at2"/>
<comment type="cofactor">
    <cofactor evidence="3">
        <name>Zn(2+)</name>
        <dbReference type="ChEBI" id="CHEBI:29105"/>
    </cofactor>
    <text evidence="3">Binds 1 zinc ion.</text>
</comment>
<evidence type="ECO:0000256" key="1">
    <source>
        <dbReference type="ARBA" id="ARBA00022723"/>
    </source>
</evidence>
<keyword evidence="2 3" id="KW-0862">Zinc</keyword>
<dbReference type="PANTHER" id="PTHR36150:SF1">
    <property type="entry name" value="DNA GYRASE INHIBITOR YACG"/>
    <property type="match status" value="1"/>
</dbReference>
<reference evidence="5 6" key="1">
    <citation type="submission" date="2019-02" db="EMBL/GenBank/DDBJ databases">
        <title>Deep-cultivation of Planctomycetes and their phenomic and genomic characterization uncovers novel biology.</title>
        <authorList>
            <person name="Wiegand S."/>
            <person name="Jogler M."/>
            <person name="Boedeker C."/>
            <person name="Pinto D."/>
            <person name="Vollmers J."/>
            <person name="Rivas-Marin E."/>
            <person name="Kohn T."/>
            <person name="Peeters S.H."/>
            <person name="Heuer A."/>
            <person name="Rast P."/>
            <person name="Oberbeckmann S."/>
            <person name="Bunk B."/>
            <person name="Jeske O."/>
            <person name="Meyerdierks A."/>
            <person name="Storesund J.E."/>
            <person name="Kallscheuer N."/>
            <person name="Luecker S."/>
            <person name="Lage O.M."/>
            <person name="Pohl T."/>
            <person name="Merkel B.J."/>
            <person name="Hornburger P."/>
            <person name="Mueller R.-W."/>
            <person name="Bruemmer F."/>
            <person name="Labrenz M."/>
            <person name="Spormann A.M."/>
            <person name="Op den Camp H."/>
            <person name="Overmann J."/>
            <person name="Amann R."/>
            <person name="Jetten M.S.M."/>
            <person name="Mascher T."/>
            <person name="Medema M.H."/>
            <person name="Devos D.P."/>
            <person name="Kaster A.-K."/>
            <person name="Ovreas L."/>
            <person name="Rohde M."/>
            <person name="Galperin M.Y."/>
            <person name="Jogler C."/>
        </authorList>
    </citation>
    <scope>NUCLEOTIDE SEQUENCE [LARGE SCALE GENOMIC DNA]</scope>
    <source>
        <strain evidence="5 6">EC9</strain>
    </source>
</reference>
<feature type="binding site" evidence="3">
    <location>
        <position position="33"/>
    </location>
    <ligand>
        <name>Zn(2+)</name>
        <dbReference type="ChEBI" id="CHEBI:29105"/>
    </ligand>
</feature>